<dbReference type="Gene3D" id="2.60.40.10">
    <property type="entry name" value="Immunoglobulins"/>
    <property type="match status" value="1"/>
</dbReference>
<keyword evidence="2" id="KW-1133">Transmembrane helix</keyword>
<dbReference type="InterPro" id="IPR007110">
    <property type="entry name" value="Ig-like_dom"/>
</dbReference>
<dbReference type="InterPro" id="IPR003599">
    <property type="entry name" value="Ig_sub"/>
</dbReference>
<accession>A0A7R9NUJ3</accession>
<keyword evidence="2" id="KW-0812">Transmembrane</keyword>
<keyword evidence="2" id="KW-0472">Membrane</keyword>
<evidence type="ECO:0000256" key="2">
    <source>
        <dbReference type="SAM" id="Phobius"/>
    </source>
</evidence>
<name>A0A7R9NUJ3_9NEOP</name>
<evidence type="ECO:0000259" key="3">
    <source>
        <dbReference type="PROSITE" id="PS50835"/>
    </source>
</evidence>
<sequence>MTSAAAPWQRTRTIRDFLKLATRYITEPQPPGKNGCDHCENLNTSTGASLRAVPSDNIAINISSSPLTRPSLTPFQTQCFTENVEALGIEPDTSGSEARNSDLQKLSAMNKLMEVMLWLAALDIVAAQSHIEDFHWFYTLVLTITITITITITSSGHGKDVRLVHSDFPWATVQEVPVGATAVLPCLSNDDNHRFQFWQLIGDQVVGPGNLPNRDKYKFEVLTGTLYIRSVSTAEAGFYKCISKGIEGSDLSIKSVELIVKKDWDEVYENDYETNLFRGLVAVGSIVVLLVAGILAFYIYRRRKGSRFGDISDEESPDEEQPRGTYNPTTVPKASTSSKKSPVGQGVDNAGLEVDFPQVFKAMQQQNSVDSDINFR</sequence>
<dbReference type="InterPro" id="IPR013783">
    <property type="entry name" value="Ig-like_fold"/>
</dbReference>
<dbReference type="SUPFAM" id="SSF48726">
    <property type="entry name" value="Immunoglobulin"/>
    <property type="match status" value="1"/>
</dbReference>
<proteinExistence type="predicted"/>
<dbReference type="InterPro" id="IPR036179">
    <property type="entry name" value="Ig-like_dom_sf"/>
</dbReference>
<organism evidence="4">
    <name type="scientific">Timema tahoe</name>
    <dbReference type="NCBI Taxonomy" id="61484"/>
    <lineage>
        <taxon>Eukaryota</taxon>
        <taxon>Metazoa</taxon>
        <taxon>Ecdysozoa</taxon>
        <taxon>Arthropoda</taxon>
        <taxon>Hexapoda</taxon>
        <taxon>Insecta</taxon>
        <taxon>Pterygota</taxon>
        <taxon>Neoptera</taxon>
        <taxon>Polyneoptera</taxon>
        <taxon>Phasmatodea</taxon>
        <taxon>Timematodea</taxon>
        <taxon>Timematoidea</taxon>
        <taxon>Timematidae</taxon>
        <taxon>Timema</taxon>
    </lineage>
</organism>
<protein>
    <recommendedName>
        <fullName evidence="3">Ig-like domain-containing protein</fullName>
    </recommendedName>
</protein>
<feature type="transmembrane region" description="Helical" evidence="2">
    <location>
        <begin position="276"/>
        <end position="300"/>
    </location>
</feature>
<feature type="domain" description="Ig-like" evidence="3">
    <location>
        <begin position="169"/>
        <end position="257"/>
    </location>
</feature>
<dbReference type="PROSITE" id="PS50835">
    <property type="entry name" value="IG_LIKE"/>
    <property type="match status" value="1"/>
</dbReference>
<dbReference type="SMART" id="SM00409">
    <property type="entry name" value="IG"/>
    <property type="match status" value="1"/>
</dbReference>
<feature type="region of interest" description="Disordered" evidence="1">
    <location>
        <begin position="309"/>
        <end position="350"/>
    </location>
</feature>
<dbReference type="EMBL" id="OE001475">
    <property type="protein sequence ID" value="CAD7456900.1"/>
    <property type="molecule type" value="Genomic_DNA"/>
</dbReference>
<evidence type="ECO:0000256" key="1">
    <source>
        <dbReference type="SAM" id="MobiDB-lite"/>
    </source>
</evidence>
<gene>
    <name evidence="4" type="ORF">TTEB3V08_LOCUS4915</name>
</gene>
<reference evidence="4" key="1">
    <citation type="submission" date="2020-11" db="EMBL/GenBank/DDBJ databases">
        <authorList>
            <person name="Tran Van P."/>
        </authorList>
    </citation>
    <scope>NUCLEOTIDE SEQUENCE</scope>
</reference>
<dbReference type="AlphaFoldDB" id="A0A7R9NUJ3"/>
<evidence type="ECO:0000313" key="4">
    <source>
        <dbReference type="EMBL" id="CAD7456900.1"/>
    </source>
</evidence>
<feature type="compositionally biased region" description="Polar residues" evidence="1">
    <location>
        <begin position="324"/>
        <end position="340"/>
    </location>
</feature>